<comment type="caution">
    <text evidence="24">The sequence shown here is derived from an EMBL/GenBank/DDBJ whole genome shotgun (WGS) entry which is preliminary data.</text>
</comment>
<evidence type="ECO:0000256" key="19">
    <source>
        <dbReference type="ARBA" id="ARBA00031825"/>
    </source>
</evidence>
<reference evidence="24 25" key="1">
    <citation type="journal article" date="2013" name="PLoS ONE">
        <title>Lactobacillus paracasei comparative genomics: towards species pan-genome definition and exploitation of diversity.</title>
        <authorList>
            <person name="Smokvina T."/>
            <person name="Wels M."/>
            <person name="Polka J."/>
            <person name="Chervaux C."/>
            <person name="Brisse S."/>
            <person name="Boekhorst J."/>
            <person name="van Hylckama Vlieg J.E."/>
            <person name="Siezen R.J."/>
        </authorList>
    </citation>
    <scope>NUCLEOTIDE SEQUENCE [LARGE SCALE GENOMIC DNA]</scope>
    <source>
        <strain evidence="24 25">Lpp41</strain>
    </source>
</reference>
<evidence type="ECO:0000256" key="14">
    <source>
        <dbReference type="ARBA" id="ARBA00023098"/>
    </source>
</evidence>
<keyword evidence="8" id="KW-1003">Cell membrane</keyword>
<proteinExistence type="inferred from homology"/>
<evidence type="ECO:0000256" key="11">
    <source>
        <dbReference type="ARBA" id="ARBA00022692"/>
    </source>
</evidence>
<dbReference type="PANTHER" id="PTHR46382:SF1">
    <property type="entry name" value="PHOSPHATIDATE CYTIDYLYLTRANSFERASE"/>
    <property type="match status" value="1"/>
</dbReference>
<evidence type="ECO:0000256" key="1">
    <source>
        <dbReference type="ARBA" id="ARBA00001698"/>
    </source>
</evidence>
<keyword evidence="12 24" id="KW-0548">Nucleotidyltransferase</keyword>
<keyword evidence="15" id="KW-0472">Membrane</keyword>
<comment type="pathway">
    <text evidence="3">Phospholipid metabolism; CDP-diacylglycerol biosynthesis; CDP-diacylglycerol from sn-glycerol 3-phosphate: step 3/3.</text>
</comment>
<gene>
    <name evidence="24" type="ORF">Lpp41_09644</name>
</gene>
<evidence type="ECO:0000256" key="9">
    <source>
        <dbReference type="ARBA" id="ARBA00022516"/>
    </source>
</evidence>
<evidence type="ECO:0000256" key="7">
    <source>
        <dbReference type="ARBA" id="ARBA00019373"/>
    </source>
</evidence>
<comment type="subcellular location">
    <subcellularLocation>
        <location evidence="2">Cell membrane</location>
        <topology evidence="2">Multi-pass membrane protein</topology>
    </subcellularLocation>
</comment>
<keyword evidence="16" id="KW-0594">Phospholipid biosynthesis</keyword>
<keyword evidence="17" id="KW-1208">Phospholipid metabolism</keyword>
<evidence type="ECO:0000256" key="22">
    <source>
        <dbReference type="ARBA" id="ARBA00032743"/>
    </source>
</evidence>
<comment type="pathway">
    <text evidence="4">Lipid metabolism.</text>
</comment>
<dbReference type="EC" id="2.7.7.41" evidence="6"/>
<comment type="catalytic activity">
    <reaction evidence="1">
        <text>a 1,2-diacyl-sn-glycero-3-phosphate + CTP + H(+) = a CDP-1,2-diacyl-sn-glycerol + diphosphate</text>
        <dbReference type="Rhea" id="RHEA:16229"/>
        <dbReference type="ChEBI" id="CHEBI:15378"/>
        <dbReference type="ChEBI" id="CHEBI:33019"/>
        <dbReference type="ChEBI" id="CHEBI:37563"/>
        <dbReference type="ChEBI" id="CHEBI:58332"/>
        <dbReference type="ChEBI" id="CHEBI:58608"/>
        <dbReference type="EC" id="2.7.7.41"/>
    </reaction>
</comment>
<dbReference type="GO" id="GO:0016024">
    <property type="term" value="P:CDP-diacylglycerol biosynthetic process"/>
    <property type="evidence" value="ECO:0007669"/>
    <property type="project" value="TreeGrafter"/>
</dbReference>
<evidence type="ECO:0000256" key="4">
    <source>
        <dbReference type="ARBA" id="ARBA00005189"/>
    </source>
</evidence>
<name>A0A829H6B8_LACPA</name>
<sequence>IESALKRFYGVKDSGKIHPGHGGILDRFDSLLLVLPMLHLFGIV</sequence>
<evidence type="ECO:0000256" key="17">
    <source>
        <dbReference type="ARBA" id="ARBA00023264"/>
    </source>
</evidence>
<evidence type="ECO:0000256" key="10">
    <source>
        <dbReference type="ARBA" id="ARBA00022679"/>
    </source>
</evidence>
<evidence type="ECO:0000256" key="21">
    <source>
        <dbReference type="ARBA" id="ARBA00032396"/>
    </source>
</evidence>
<evidence type="ECO:0000256" key="12">
    <source>
        <dbReference type="ARBA" id="ARBA00022695"/>
    </source>
</evidence>
<evidence type="ECO:0000256" key="2">
    <source>
        <dbReference type="ARBA" id="ARBA00004651"/>
    </source>
</evidence>
<evidence type="ECO:0000256" key="16">
    <source>
        <dbReference type="ARBA" id="ARBA00023209"/>
    </source>
</evidence>
<protein>
    <recommendedName>
        <fullName evidence="7">Phosphatidate cytidylyltransferase</fullName>
        <ecNumber evidence="6">2.7.7.41</ecNumber>
    </recommendedName>
    <alternativeName>
        <fullName evidence="20">CDP-DAG synthase</fullName>
    </alternativeName>
    <alternativeName>
        <fullName evidence="22">CDP-DG synthase</fullName>
    </alternativeName>
    <alternativeName>
        <fullName evidence="18">CDP-diacylglycerol synthase</fullName>
    </alternativeName>
    <alternativeName>
        <fullName evidence="21">CDP-diglyceride pyrophosphorylase</fullName>
    </alternativeName>
    <alternativeName>
        <fullName evidence="23">CDP-diglyceride synthase</fullName>
    </alternativeName>
    <alternativeName>
        <fullName evidence="19">CTP:phosphatidate cytidylyltransferase</fullName>
    </alternativeName>
</protein>
<keyword evidence="11" id="KW-0812">Transmembrane</keyword>
<evidence type="ECO:0000256" key="5">
    <source>
        <dbReference type="ARBA" id="ARBA00010185"/>
    </source>
</evidence>
<evidence type="ECO:0000256" key="3">
    <source>
        <dbReference type="ARBA" id="ARBA00005119"/>
    </source>
</evidence>
<dbReference type="GO" id="GO:0004605">
    <property type="term" value="F:phosphatidate cytidylyltransferase activity"/>
    <property type="evidence" value="ECO:0007669"/>
    <property type="project" value="UniProtKB-EC"/>
</dbReference>
<dbReference type="EMBL" id="ANKE01000462">
    <property type="protein sequence ID" value="EPC72293.1"/>
    <property type="molecule type" value="Genomic_DNA"/>
</dbReference>
<organism evidence="24 25">
    <name type="scientific">Lacticaseibacillus paracasei subsp. paracasei Lpp41</name>
    <dbReference type="NCBI Taxonomy" id="1256208"/>
    <lineage>
        <taxon>Bacteria</taxon>
        <taxon>Bacillati</taxon>
        <taxon>Bacillota</taxon>
        <taxon>Bacilli</taxon>
        <taxon>Lactobacillales</taxon>
        <taxon>Lactobacillaceae</taxon>
        <taxon>Lacticaseibacillus</taxon>
    </lineage>
</organism>
<feature type="non-terminal residue" evidence="24">
    <location>
        <position position="1"/>
    </location>
</feature>
<evidence type="ECO:0000256" key="20">
    <source>
        <dbReference type="ARBA" id="ARBA00032253"/>
    </source>
</evidence>
<evidence type="ECO:0000256" key="23">
    <source>
        <dbReference type="ARBA" id="ARBA00033406"/>
    </source>
</evidence>
<dbReference type="GO" id="GO:0005886">
    <property type="term" value="C:plasma membrane"/>
    <property type="evidence" value="ECO:0007669"/>
    <property type="project" value="UniProtKB-SubCell"/>
</dbReference>
<evidence type="ECO:0000313" key="24">
    <source>
        <dbReference type="EMBL" id="EPC72293.1"/>
    </source>
</evidence>
<keyword evidence="14" id="KW-0443">Lipid metabolism</keyword>
<evidence type="ECO:0000256" key="15">
    <source>
        <dbReference type="ARBA" id="ARBA00023136"/>
    </source>
</evidence>
<dbReference type="AlphaFoldDB" id="A0A829H6B8"/>
<accession>A0A829H6B8</accession>
<evidence type="ECO:0000256" key="13">
    <source>
        <dbReference type="ARBA" id="ARBA00022989"/>
    </source>
</evidence>
<evidence type="ECO:0000313" key="25">
    <source>
        <dbReference type="Proteomes" id="UP000014244"/>
    </source>
</evidence>
<evidence type="ECO:0000256" key="8">
    <source>
        <dbReference type="ARBA" id="ARBA00022475"/>
    </source>
</evidence>
<dbReference type="PANTHER" id="PTHR46382">
    <property type="entry name" value="PHOSPHATIDATE CYTIDYLYLTRANSFERASE"/>
    <property type="match status" value="1"/>
</dbReference>
<evidence type="ECO:0000256" key="6">
    <source>
        <dbReference type="ARBA" id="ARBA00012487"/>
    </source>
</evidence>
<evidence type="ECO:0000256" key="18">
    <source>
        <dbReference type="ARBA" id="ARBA00029893"/>
    </source>
</evidence>
<keyword evidence="13" id="KW-1133">Transmembrane helix</keyword>
<keyword evidence="9" id="KW-0444">Lipid biosynthesis</keyword>
<dbReference type="Proteomes" id="UP000014244">
    <property type="component" value="Unassembled WGS sequence"/>
</dbReference>
<comment type="similarity">
    <text evidence="5">Belongs to the CDS family.</text>
</comment>
<keyword evidence="10 24" id="KW-0808">Transferase</keyword>
<dbReference type="Pfam" id="PF01148">
    <property type="entry name" value="CTP_transf_1"/>
    <property type="match status" value="1"/>
</dbReference>